<keyword evidence="3" id="KW-1185">Reference proteome</keyword>
<dbReference type="Proteomes" id="UP000182589">
    <property type="component" value="Unassembled WGS sequence"/>
</dbReference>
<name>A0A1H2WPR5_9BACL</name>
<proteinExistence type="predicted"/>
<reference evidence="3" key="1">
    <citation type="submission" date="2016-10" db="EMBL/GenBank/DDBJ databases">
        <authorList>
            <person name="Varghese N."/>
        </authorList>
    </citation>
    <scope>NUCLEOTIDE SEQUENCE [LARGE SCALE GENOMIC DNA]</scope>
    <source>
        <strain evidence="3">DSM 12489</strain>
    </source>
</reference>
<evidence type="ECO:0000256" key="1">
    <source>
        <dbReference type="SAM" id="Phobius"/>
    </source>
</evidence>
<protein>
    <submittedName>
        <fullName evidence="2">Uncharacterized protein</fullName>
    </submittedName>
</protein>
<keyword evidence="1" id="KW-0812">Transmembrane</keyword>
<dbReference type="STRING" id="89784.SAMN04489725_11616"/>
<feature type="transmembrane region" description="Helical" evidence="1">
    <location>
        <begin position="32"/>
        <end position="55"/>
    </location>
</feature>
<dbReference type="EMBL" id="FNOJ01000016">
    <property type="protein sequence ID" value="SDW82244.1"/>
    <property type="molecule type" value="Genomic_DNA"/>
</dbReference>
<keyword evidence="1" id="KW-0472">Membrane</keyword>
<dbReference type="AlphaFoldDB" id="A0A1H2WPR5"/>
<gene>
    <name evidence="2" type="ORF">SAMN04489725_11616</name>
</gene>
<keyword evidence="1" id="KW-1133">Transmembrane helix</keyword>
<accession>A0A1H2WPR5</accession>
<organism evidence="2 3">
    <name type="scientific">Alicyclobacillus hesperidum</name>
    <dbReference type="NCBI Taxonomy" id="89784"/>
    <lineage>
        <taxon>Bacteria</taxon>
        <taxon>Bacillati</taxon>
        <taxon>Bacillota</taxon>
        <taxon>Bacilli</taxon>
        <taxon>Bacillales</taxon>
        <taxon>Alicyclobacillaceae</taxon>
        <taxon>Alicyclobacillus</taxon>
    </lineage>
</organism>
<evidence type="ECO:0000313" key="3">
    <source>
        <dbReference type="Proteomes" id="UP000182589"/>
    </source>
</evidence>
<evidence type="ECO:0000313" key="2">
    <source>
        <dbReference type="EMBL" id="SDW82244.1"/>
    </source>
</evidence>
<sequence length="64" mass="7244">MNAKDIAHSVVASPATSLQTSHTVSSYTPFSYFFEVGFGLSLGVLLVWLPGMWFYRRFLQQRAE</sequence>